<dbReference type="SUPFAM" id="SSF54427">
    <property type="entry name" value="NTF2-like"/>
    <property type="match status" value="1"/>
</dbReference>
<evidence type="ECO:0000313" key="3">
    <source>
        <dbReference type="Proteomes" id="UP001153069"/>
    </source>
</evidence>
<protein>
    <submittedName>
        <fullName evidence="2">Uncharacterized protein</fullName>
    </submittedName>
</protein>
<organism evidence="2 3">
    <name type="scientific">Seminavis robusta</name>
    <dbReference type="NCBI Taxonomy" id="568900"/>
    <lineage>
        <taxon>Eukaryota</taxon>
        <taxon>Sar</taxon>
        <taxon>Stramenopiles</taxon>
        <taxon>Ochrophyta</taxon>
        <taxon>Bacillariophyta</taxon>
        <taxon>Bacillariophyceae</taxon>
        <taxon>Bacillariophycidae</taxon>
        <taxon>Naviculales</taxon>
        <taxon>Naviculaceae</taxon>
        <taxon>Seminavis</taxon>
    </lineage>
</organism>
<keyword evidence="3" id="KW-1185">Reference proteome</keyword>
<dbReference type="EMBL" id="CAICTM010000650">
    <property type="protein sequence ID" value="CAB9514394.1"/>
    <property type="molecule type" value="Genomic_DNA"/>
</dbReference>
<evidence type="ECO:0000256" key="1">
    <source>
        <dbReference type="SAM" id="MobiDB-lite"/>
    </source>
</evidence>
<dbReference type="Gene3D" id="3.10.450.50">
    <property type="match status" value="1"/>
</dbReference>
<name>A0A9N8E831_9STRA</name>
<dbReference type="AlphaFoldDB" id="A0A9N8E831"/>
<dbReference type="Proteomes" id="UP001153069">
    <property type="component" value="Unassembled WGS sequence"/>
</dbReference>
<reference evidence="2" key="1">
    <citation type="submission" date="2020-06" db="EMBL/GenBank/DDBJ databases">
        <authorList>
            <consortium name="Plant Systems Biology data submission"/>
        </authorList>
    </citation>
    <scope>NUCLEOTIDE SEQUENCE</scope>
    <source>
        <strain evidence="2">D6</strain>
    </source>
</reference>
<accession>A0A9N8E831</accession>
<feature type="compositionally biased region" description="Basic and acidic residues" evidence="1">
    <location>
        <begin position="72"/>
        <end position="87"/>
    </location>
</feature>
<sequence>MMIAIRKVLKKRSFLNKRSKKREDGAINTGTGTGTGTGTATGSSVSSTVVGERETEAEAIIPQEVQTNLNPKESKSAKSAKNFKDQKVSACTSTAQVQKEEKTKTKPKEAEALILTDREIQAGVTSLLRQQLGLQMDVSVSSAQTSDLAMHSTTSSSFVSAQVSKEDLQERRKTIQEFIRIVNTHDMEQARQFVTPDVQFQFTAPQGKQLEVEFSWEEWSGAHCHINASFPDFSFRYQQVNDKLGVVILTGFRASGTHTGTPFAFGPLDPIPPSGKFIENDPEQAYFYFRNDNHTQFCRVTWYTTGEMTGPDGFYTQLGGFPTL</sequence>
<feature type="compositionally biased region" description="Low complexity" evidence="1">
    <location>
        <begin position="40"/>
        <end position="49"/>
    </location>
</feature>
<gene>
    <name evidence="2" type="ORF">SEMRO_651_G181500.1</name>
</gene>
<evidence type="ECO:0000313" key="2">
    <source>
        <dbReference type="EMBL" id="CAB9514394.1"/>
    </source>
</evidence>
<comment type="caution">
    <text evidence="2">The sequence shown here is derived from an EMBL/GenBank/DDBJ whole genome shotgun (WGS) entry which is preliminary data.</text>
</comment>
<proteinExistence type="predicted"/>
<feature type="region of interest" description="Disordered" evidence="1">
    <location>
        <begin position="68"/>
        <end position="90"/>
    </location>
</feature>
<dbReference type="InterPro" id="IPR032710">
    <property type="entry name" value="NTF2-like_dom_sf"/>
</dbReference>
<feature type="region of interest" description="Disordered" evidence="1">
    <location>
        <begin position="15"/>
        <end position="49"/>
    </location>
</feature>